<feature type="transmembrane region" description="Helical" evidence="7">
    <location>
        <begin position="219"/>
        <end position="238"/>
    </location>
</feature>
<evidence type="ECO:0000313" key="10">
    <source>
        <dbReference type="Proteomes" id="UP000762676"/>
    </source>
</evidence>
<feature type="compositionally biased region" description="Basic and acidic residues" evidence="6">
    <location>
        <begin position="460"/>
        <end position="470"/>
    </location>
</feature>
<evidence type="ECO:0000259" key="8">
    <source>
        <dbReference type="Pfam" id="PF00909"/>
    </source>
</evidence>
<feature type="transmembrane region" description="Helical" evidence="7">
    <location>
        <begin position="66"/>
        <end position="89"/>
    </location>
</feature>
<dbReference type="GO" id="GO:0008519">
    <property type="term" value="F:ammonium channel activity"/>
    <property type="evidence" value="ECO:0007669"/>
    <property type="project" value="InterPro"/>
</dbReference>
<comment type="caution">
    <text evidence="9">The sequence shown here is derived from an EMBL/GenBank/DDBJ whole genome shotgun (WGS) entry which is preliminary data.</text>
</comment>
<feature type="region of interest" description="Disordered" evidence="6">
    <location>
        <begin position="436"/>
        <end position="470"/>
    </location>
</feature>
<evidence type="ECO:0000313" key="9">
    <source>
        <dbReference type="EMBL" id="GFR72859.1"/>
    </source>
</evidence>
<evidence type="ECO:0000256" key="6">
    <source>
        <dbReference type="SAM" id="MobiDB-lite"/>
    </source>
</evidence>
<dbReference type="Pfam" id="PF00909">
    <property type="entry name" value="Ammonium_transp"/>
    <property type="match status" value="1"/>
</dbReference>
<dbReference type="InterPro" id="IPR002229">
    <property type="entry name" value="RhesusRHD"/>
</dbReference>
<keyword evidence="5 7" id="KW-0472">Membrane</keyword>
<accession>A0AAV4FII7</accession>
<evidence type="ECO:0000256" key="1">
    <source>
        <dbReference type="ARBA" id="ARBA00004141"/>
    </source>
</evidence>
<feature type="domain" description="Ammonium transporter AmtB-like" evidence="8">
    <location>
        <begin position="59"/>
        <end position="288"/>
    </location>
</feature>
<dbReference type="InterPro" id="IPR029020">
    <property type="entry name" value="Ammonium/urea_transptr"/>
</dbReference>
<sequence length="470" mass="50889">MASIWLDKLKLPMTLVVLQVLFFILFAVFVDYSDDASPAAITPKTMNGNGTEPMEEETEGSNSLHAYYGMFQDVHVMIFIGFGFLMMFLKRYGFSSVGLNMLIAALAIQWATIIGGLVHNHGKSFTVDVTSMLTADFASAAVLITFGALLGKTSPLQMVIITVVEIVVFSVNEYIGVEVFKAVDIGGSMFVHAFGAYFGLAVSRVLYRDDVEKSDKEGSVYHSDMFAVIGSVFLWMFWPSFNSALAVEDAQHRAVLNTYFALAACCVATFAISSLVDRNGKFDMPFLSNKFKIHDTCGVNNLHGMPAIMAGITGAIVVAMADTKTYGTTLYRQFPAMAPTSSNDTDWSIMGLEPEPGKGRSAGQQAGYQIIALVVTVVIAIVSGLIVGFVLKCTPCLSQPSGSNLFEDEPNWHTPEPEGGVTPELVSKVILELENRKRQDGKGDEGYLPLLGDDGGEIPLEDKGPNGEHV</sequence>
<organism evidence="9 10">
    <name type="scientific">Elysia marginata</name>
    <dbReference type="NCBI Taxonomy" id="1093978"/>
    <lineage>
        <taxon>Eukaryota</taxon>
        <taxon>Metazoa</taxon>
        <taxon>Spiralia</taxon>
        <taxon>Lophotrochozoa</taxon>
        <taxon>Mollusca</taxon>
        <taxon>Gastropoda</taxon>
        <taxon>Heterobranchia</taxon>
        <taxon>Euthyneura</taxon>
        <taxon>Panpulmonata</taxon>
        <taxon>Sacoglossa</taxon>
        <taxon>Placobranchoidea</taxon>
        <taxon>Plakobranchidae</taxon>
        <taxon>Elysia</taxon>
    </lineage>
</organism>
<evidence type="ECO:0000256" key="5">
    <source>
        <dbReference type="ARBA" id="ARBA00023136"/>
    </source>
</evidence>
<feature type="transmembrane region" description="Helical" evidence="7">
    <location>
        <begin position="158"/>
        <end position="177"/>
    </location>
</feature>
<feature type="transmembrane region" description="Helical" evidence="7">
    <location>
        <begin position="131"/>
        <end position="151"/>
    </location>
</feature>
<proteinExistence type="inferred from homology"/>
<feature type="compositionally biased region" description="Basic and acidic residues" evidence="6">
    <location>
        <begin position="436"/>
        <end position="445"/>
    </location>
</feature>
<dbReference type="AlphaFoldDB" id="A0AAV4FII7"/>
<keyword evidence="4 7" id="KW-1133">Transmembrane helix</keyword>
<name>A0AAV4FII7_9GAST</name>
<dbReference type="InterPro" id="IPR024041">
    <property type="entry name" value="NH4_transpt_AmtB-like_dom"/>
</dbReference>
<dbReference type="GO" id="GO:0097272">
    <property type="term" value="P:ammonium homeostasis"/>
    <property type="evidence" value="ECO:0007669"/>
    <property type="project" value="TreeGrafter"/>
</dbReference>
<feature type="transmembrane region" description="Helical" evidence="7">
    <location>
        <begin position="189"/>
        <end position="207"/>
    </location>
</feature>
<evidence type="ECO:0000256" key="3">
    <source>
        <dbReference type="ARBA" id="ARBA00022692"/>
    </source>
</evidence>
<feature type="transmembrane region" description="Helical" evidence="7">
    <location>
        <begin position="258"/>
        <end position="276"/>
    </location>
</feature>
<reference evidence="9 10" key="1">
    <citation type="journal article" date="2021" name="Elife">
        <title>Chloroplast acquisition without the gene transfer in kleptoplastic sea slugs, Plakobranchus ocellatus.</title>
        <authorList>
            <person name="Maeda T."/>
            <person name="Takahashi S."/>
            <person name="Yoshida T."/>
            <person name="Shimamura S."/>
            <person name="Takaki Y."/>
            <person name="Nagai Y."/>
            <person name="Toyoda A."/>
            <person name="Suzuki Y."/>
            <person name="Arimoto A."/>
            <person name="Ishii H."/>
            <person name="Satoh N."/>
            <person name="Nishiyama T."/>
            <person name="Hasebe M."/>
            <person name="Maruyama T."/>
            <person name="Minagawa J."/>
            <person name="Obokata J."/>
            <person name="Shigenobu S."/>
        </authorList>
    </citation>
    <scope>NUCLEOTIDE SEQUENCE [LARGE SCALE GENOMIC DNA]</scope>
</reference>
<dbReference type="PANTHER" id="PTHR11730:SF60">
    <property type="entry name" value="RH50, ISOFORM D"/>
    <property type="match status" value="1"/>
</dbReference>
<feature type="transmembrane region" description="Helical" evidence="7">
    <location>
        <begin position="370"/>
        <end position="391"/>
    </location>
</feature>
<evidence type="ECO:0000256" key="2">
    <source>
        <dbReference type="ARBA" id="ARBA00011036"/>
    </source>
</evidence>
<dbReference type="PANTHER" id="PTHR11730">
    <property type="entry name" value="AMMONIUM TRANSPORTER"/>
    <property type="match status" value="1"/>
</dbReference>
<dbReference type="Proteomes" id="UP000762676">
    <property type="component" value="Unassembled WGS sequence"/>
</dbReference>
<comment type="subcellular location">
    <subcellularLocation>
        <location evidence="1">Membrane</location>
        <topology evidence="1">Multi-pass membrane protein</topology>
    </subcellularLocation>
</comment>
<keyword evidence="10" id="KW-1185">Reference proteome</keyword>
<comment type="similarity">
    <text evidence="2">Belongs to the ammonium transporter (TC 2.A.49) family. Rh subfamily.</text>
</comment>
<dbReference type="Gene3D" id="1.10.3430.10">
    <property type="entry name" value="Ammonium transporter AmtB like domains"/>
    <property type="match status" value="2"/>
</dbReference>
<keyword evidence="3 7" id="KW-0812">Transmembrane</keyword>
<evidence type="ECO:0000256" key="4">
    <source>
        <dbReference type="ARBA" id="ARBA00022989"/>
    </source>
</evidence>
<evidence type="ECO:0000256" key="7">
    <source>
        <dbReference type="SAM" id="Phobius"/>
    </source>
</evidence>
<feature type="transmembrane region" description="Helical" evidence="7">
    <location>
        <begin position="12"/>
        <end position="30"/>
    </location>
</feature>
<dbReference type="PRINTS" id="PR00342">
    <property type="entry name" value="RHESUSRHD"/>
</dbReference>
<dbReference type="EMBL" id="BMAT01011440">
    <property type="protein sequence ID" value="GFR72859.1"/>
    <property type="molecule type" value="Genomic_DNA"/>
</dbReference>
<gene>
    <name evidence="9" type="ORF">ElyMa_005717000</name>
</gene>
<dbReference type="GO" id="GO:0005886">
    <property type="term" value="C:plasma membrane"/>
    <property type="evidence" value="ECO:0007669"/>
    <property type="project" value="InterPro"/>
</dbReference>
<dbReference type="SUPFAM" id="SSF111352">
    <property type="entry name" value="Ammonium transporter"/>
    <property type="match status" value="1"/>
</dbReference>
<protein>
    <submittedName>
        <fullName evidence="9">Ammonium transporter Rh type B-like</fullName>
    </submittedName>
</protein>
<feature type="transmembrane region" description="Helical" evidence="7">
    <location>
        <begin position="101"/>
        <end position="119"/>
    </location>
</feature>